<feature type="transmembrane region" description="Helical" evidence="6">
    <location>
        <begin position="320"/>
        <end position="341"/>
    </location>
</feature>
<feature type="domain" description="NADH:quinone oxidoreductase/Mrp antiporter transmembrane" evidence="7">
    <location>
        <begin position="141"/>
        <end position="442"/>
    </location>
</feature>
<feature type="transmembrane region" description="Helical" evidence="6">
    <location>
        <begin position="221"/>
        <end position="243"/>
    </location>
</feature>
<feature type="transmembrane region" description="Helical" evidence="6">
    <location>
        <begin position="347"/>
        <end position="371"/>
    </location>
</feature>
<sequence>MTATLVTLDWWVLAPVLAPACGALLVLVLDALAPRARGVHLPVGLVALGCAIGALPYAVSRGAEPTRTLCLPGPSARCFYEATSWGVTLQLVALTSSLLVLLMLGPGTVHVDRGQRGGPAVTVALVLTATAGAALVPVTRDLPTWLIAIELATLPAIALIALSRAPGADGGALSLLMVSLTSFALLAVGLGLWILATGDPTFSATSVEWAWQDTPTHRAQLLATLFLIAGLGFKLSAVPFHAWTPGAFVTCDEPIAALLATTSKVAALSGLVVLLQPAIVLAREDATRSGSILVVLGIIAVASMTLGNLVALRCDDPVRLLAWSTIAQGGWLVLPVATLSAEGVGAAVGYLGMYAVATLALFAVVAVLSPANEGAGGRRLADYAGLARSRPWLAGVLGLALVCLAGLPPGFIGVLAKVVALRPVVGGQHWWLVAAAIANVVLGIAVYLRWLLIALRPAGSVGASSARAASAVDTEPRFSGETSSAERDGVRLDPGLLVALALSTSLLAVLSVAPGLLFTLAMR</sequence>
<feature type="transmembrane region" description="Helical" evidence="6">
    <location>
        <begin position="12"/>
        <end position="32"/>
    </location>
</feature>
<evidence type="ECO:0000256" key="4">
    <source>
        <dbReference type="ARBA" id="ARBA00023136"/>
    </source>
</evidence>
<feature type="transmembrane region" description="Helical" evidence="6">
    <location>
        <begin position="496"/>
        <end position="521"/>
    </location>
</feature>
<dbReference type="InterPro" id="IPR001750">
    <property type="entry name" value="ND/Mrp_TM"/>
</dbReference>
<feature type="transmembrane region" description="Helical" evidence="6">
    <location>
        <begin position="255"/>
        <end position="279"/>
    </location>
</feature>
<keyword evidence="2 5" id="KW-0812">Transmembrane</keyword>
<evidence type="ECO:0000313" key="9">
    <source>
        <dbReference type="Proteomes" id="UP001501475"/>
    </source>
</evidence>
<dbReference type="EMBL" id="BAAAPN010000051">
    <property type="protein sequence ID" value="GAA1762600.1"/>
    <property type="molecule type" value="Genomic_DNA"/>
</dbReference>
<feature type="transmembrane region" description="Helical" evidence="6">
    <location>
        <begin position="174"/>
        <end position="196"/>
    </location>
</feature>
<accession>A0ABP4WTW3</accession>
<dbReference type="Pfam" id="PF00361">
    <property type="entry name" value="Proton_antipo_M"/>
    <property type="match status" value="1"/>
</dbReference>
<feature type="transmembrane region" description="Helical" evidence="6">
    <location>
        <begin position="117"/>
        <end position="136"/>
    </location>
</feature>
<name>A0ABP4WTW3_9MICO</name>
<evidence type="ECO:0000259" key="7">
    <source>
        <dbReference type="Pfam" id="PF00361"/>
    </source>
</evidence>
<evidence type="ECO:0000256" key="1">
    <source>
        <dbReference type="ARBA" id="ARBA00004127"/>
    </source>
</evidence>
<keyword evidence="3 6" id="KW-1133">Transmembrane helix</keyword>
<evidence type="ECO:0000256" key="3">
    <source>
        <dbReference type="ARBA" id="ARBA00022989"/>
    </source>
</evidence>
<comment type="caution">
    <text evidence="8">The sequence shown here is derived from an EMBL/GenBank/DDBJ whole genome shotgun (WGS) entry which is preliminary data.</text>
</comment>
<organism evidence="8 9">
    <name type="scientific">Nostocoides vanveenii</name>
    <dbReference type="NCBI Taxonomy" id="330835"/>
    <lineage>
        <taxon>Bacteria</taxon>
        <taxon>Bacillati</taxon>
        <taxon>Actinomycetota</taxon>
        <taxon>Actinomycetes</taxon>
        <taxon>Micrococcales</taxon>
        <taxon>Intrasporangiaceae</taxon>
        <taxon>Nostocoides</taxon>
    </lineage>
</organism>
<evidence type="ECO:0000256" key="6">
    <source>
        <dbReference type="SAM" id="Phobius"/>
    </source>
</evidence>
<feature type="transmembrane region" description="Helical" evidence="6">
    <location>
        <begin position="291"/>
        <end position="311"/>
    </location>
</feature>
<proteinExistence type="predicted"/>
<feature type="transmembrane region" description="Helical" evidence="6">
    <location>
        <begin position="85"/>
        <end position="105"/>
    </location>
</feature>
<feature type="transmembrane region" description="Helical" evidence="6">
    <location>
        <begin position="428"/>
        <end position="448"/>
    </location>
</feature>
<keyword evidence="9" id="KW-1185">Reference proteome</keyword>
<evidence type="ECO:0000256" key="2">
    <source>
        <dbReference type="ARBA" id="ARBA00022692"/>
    </source>
</evidence>
<dbReference type="RefSeq" id="WP_344066165.1">
    <property type="nucleotide sequence ID" value="NZ_BAAAPN010000051.1"/>
</dbReference>
<dbReference type="PANTHER" id="PTHR22773">
    <property type="entry name" value="NADH DEHYDROGENASE"/>
    <property type="match status" value="1"/>
</dbReference>
<evidence type="ECO:0000256" key="5">
    <source>
        <dbReference type="RuleBase" id="RU000320"/>
    </source>
</evidence>
<keyword evidence="4 6" id="KW-0472">Membrane</keyword>
<comment type="subcellular location">
    <subcellularLocation>
        <location evidence="1">Endomembrane system</location>
        <topology evidence="1">Multi-pass membrane protein</topology>
    </subcellularLocation>
    <subcellularLocation>
        <location evidence="5">Membrane</location>
        <topology evidence="5">Multi-pass membrane protein</topology>
    </subcellularLocation>
</comment>
<protein>
    <submittedName>
        <fullName evidence="8">NADH-quinone oxidoreductase subunit N</fullName>
    </submittedName>
</protein>
<gene>
    <name evidence="8" type="ORF">GCM10009810_22400</name>
</gene>
<evidence type="ECO:0000313" key="8">
    <source>
        <dbReference type="EMBL" id="GAA1762600.1"/>
    </source>
</evidence>
<feature type="transmembrane region" description="Helical" evidence="6">
    <location>
        <begin position="39"/>
        <end position="59"/>
    </location>
</feature>
<feature type="transmembrane region" description="Helical" evidence="6">
    <location>
        <begin position="142"/>
        <end position="162"/>
    </location>
</feature>
<feature type="transmembrane region" description="Helical" evidence="6">
    <location>
        <begin position="392"/>
        <end position="416"/>
    </location>
</feature>
<dbReference type="Proteomes" id="UP001501475">
    <property type="component" value="Unassembled WGS sequence"/>
</dbReference>
<reference evidence="9" key="1">
    <citation type="journal article" date="2019" name="Int. J. Syst. Evol. Microbiol.">
        <title>The Global Catalogue of Microorganisms (GCM) 10K type strain sequencing project: providing services to taxonomists for standard genome sequencing and annotation.</title>
        <authorList>
            <consortium name="The Broad Institute Genomics Platform"/>
            <consortium name="The Broad Institute Genome Sequencing Center for Infectious Disease"/>
            <person name="Wu L."/>
            <person name="Ma J."/>
        </authorList>
    </citation>
    <scope>NUCLEOTIDE SEQUENCE [LARGE SCALE GENOMIC DNA]</scope>
    <source>
        <strain evidence="9">JCM 15591</strain>
    </source>
</reference>